<feature type="region of interest" description="Disordered" evidence="1">
    <location>
        <begin position="28"/>
        <end position="50"/>
    </location>
</feature>
<name>A0A8T3CDS0_DENNO</name>
<evidence type="ECO:0000313" key="2">
    <source>
        <dbReference type="EMBL" id="KAI0530573.1"/>
    </source>
</evidence>
<proteinExistence type="predicted"/>
<sequence>MQKTYYQRKAVQITVYSEKPRRRIKLVKSTHEQFSDSSRGHHQPPSAGAAYDRKAELLLYSRQLRAEASLEKSSSYKPQSQFKVKEILRITSMDKLKQAHLQKSNSYMSNQKPEEDLQITSGKNPHQKVKEVRQINPAVPWKVVPLENKPSQAKLPRPPPSCFGDWRNIFLPAFCMRKIEVKGEANEQRKKKKKKKMNMKKKKITVSISDKMNAIMMSSRMEKERIGVMAKFLTAMRKRR</sequence>
<organism evidence="2 3">
    <name type="scientific">Dendrobium nobile</name>
    <name type="common">Orchid</name>
    <dbReference type="NCBI Taxonomy" id="94219"/>
    <lineage>
        <taxon>Eukaryota</taxon>
        <taxon>Viridiplantae</taxon>
        <taxon>Streptophyta</taxon>
        <taxon>Embryophyta</taxon>
        <taxon>Tracheophyta</taxon>
        <taxon>Spermatophyta</taxon>
        <taxon>Magnoliopsida</taxon>
        <taxon>Liliopsida</taxon>
        <taxon>Asparagales</taxon>
        <taxon>Orchidaceae</taxon>
        <taxon>Epidendroideae</taxon>
        <taxon>Malaxideae</taxon>
        <taxon>Dendrobiinae</taxon>
        <taxon>Dendrobium</taxon>
    </lineage>
</organism>
<dbReference type="AlphaFoldDB" id="A0A8T3CDS0"/>
<evidence type="ECO:0000256" key="1">
    <source>
        <dbReference type="SAM" id="MobiDB-lite"/>
    </source>
</evidence>
<evidence type="ECO:0000313" key="3">
    <source>
        <dbReference type="Proteomes" id="UP000829196"/>
    </source>
</evidence>
<reference evidence="2" key="1">
    <citation type="journal article" date="2022" name="Front. Genet.">
        <title>Chromosome-Scale Assembly of the Dendrobium nobile Genome Provides Insights Into the Molecular Mechanism of the Biosynthesis of the Medicinal Active Ingredient of Dendrobium.</title>
        <authorList>
            <person name="Xu Q."/>
            <person name="Niu S.-C."/>
            <person name="Li K.-L."/>
            <person name="Zheng P.-J."/>
            <person name="Zhang X.-J."/>
            <person name="Jia Y."/>
            <person name="Liu Y."/>
            <person name="Niu Y.-X."/>
            <person name="Yu L.-H."/>
            <person name="Chen D.-F."/>
            <person name="Zhang G.-Q."/>
        </authorList>
    </citation>
    <scope>NUCLEOTIDE SEQUENCE</scope>
    <source>
        <tissue evidence="2">Leaf</tissue>
    </source>
</reference>
<accession>A0A8T3CDS0</accession>
<keyword evidence="3" id="KW-1185">Reference proteome</keyword>
<dbReference type="OrthoDB" id="767468at2759"/>
<protein>
    <submittedName>
        <fullName evidence="2">Uncharacterized protein</fullName>
    </submittedName>
</protein>
<dbReference type="EMBL" id="JAGYWB010000001">
    <property type="protein sequence ID" value="KAI0530573.1"/>
    <property type="molecule type" value="Genomic_DNA"/>
</dbReference>
<comment type="caution">
    <text evidence="2">The sequence shown here is derived from an EMBL/GenBank/DDBJ whole genome shotgun (WGS) entry which is preliminary data.</text>
</comment>
<gene>
    <name evidence="2" type="ORF">KFK09_000117</name>
</gene>
<dbReference type="Proteomes" id="UP000829196">
    <property type="component" value="Unassembled WGS sequence"/>
</dbReference>